<dbReference type="RefSeq" id="WP_055461250.1">
    <property type="nucleotide sequence ID" value="NZ_CYHG01000001.1"/>
</dbReference>
<dbReference type="AlphaFoldDB" id="A0A0K6IGU1"/>
<reference evidence="3" key="1">
    <citation type="submission" date="2015-08" db="EMBL/GenBank/DDBJ databases">
        <authorList>
            <person name="Varghese N."/>
        </authorList>
    </citation>
    <scope>NUCLEOTIDE SEQUENCE [LARGE SCALE GENOMIC DNA]</scope>
    <source>
        <strain evidence="3">JCM 18476</strain>
    </source>
</reference>
<evidence type="ECO:0000256" key="1">
    <source>
        <dbReference type="SAM" id="SignalP"/>
    </source>
</evidence>
<evidence type="ECO:0000313" key="2">
    <source>
        <dbReference type="EMBL" id="CUB02266.1"/>
    </source>
</evidence>
<feature type="chain" id="PRO_5005505533" evidence="1">
    <location>
        <begin position="24"/>
        <end position="164"/>
    </location>
</feature>
<accession>A0A0K6IGU1</accession>
<keyword evidence="3" id="KW-1185">Reference proteome</keyword>
<organism evidence="2 3">
    <name type="scientific">Marinomonas fungiae</name>
    <dbReference type="NCBI Taxonomy" id="1137284"/>
    <lineage>
        <taxon>Bacteria</taxon>
        <taxon>Pseudomonadati</taxon>
        <taxon>Pseudomonadota</taxon>
        <taxon>Gammaproteobacteria</taxon>
        <taxon>Oceanospirillales</taxon>
        <taxon>Oceanospirillaceae</taxon>
        <taxon>Marinomonas</taxon>
    </lineage>
</organism>
<name>A0A0K6IGU1_9GAMM</name>
<proteinExistence type="predicted"/>
<dbReference type="PROSITE" id="PS51257">
    <property type="entry name" value="PROKAR_LIPOPROTEIN"/>
    <property type="match status" value="1"/>
</dbReference>
<dbReference type="Proteomes" id="UP000182769">
    <property type="component" value="Unassembled WGS sequence"/>
</dbReference>
<dbReference type="OrthoDB" id="6387865at2"/>
<protein>
    <submittedName>
        <fullName evidence="2">Uncharacterized protein</fullName>
    </submittedName>
</protein>
<sequence>MNSSQIKQCASGIVALLSLSACAQTPSYSTYQYNGKEYFHVPYTLTVDNMVDVESISTEQLITDGGQFEILIKKEAFPIRAPNRQANIIARMPWTDQKEKLNSRIAAYNDIKSVLTGEATGTDVVLELNPYVDQDENGPYLTQCNVFFRVHQGQYINHLGEPTE</sequence>
<dbReference type="EMBL" id="CYHG01000001">
    <property type="protein sequence ID" value="CUB02266.1"/>
    <property type="molecule type" value="Genomic_DNA"/>
</dbReference>
<gene>
    <name evidence="2" type="ORF">Ga0061065_10198</name>
</gene>
<keyword evidence="1" id="KW-0732">Signal</keyword>
<evidence type="ECO:0000313" key="3">
    <source>
        <dbReference type="Proteomes" id="UP000182769"/>
    </source>
</evidence>
<dbReference type="STRING" id="1137284.GCA_001418205_00097"/>
<feature type="signal peptide" evidence="1">
    <location>
        <begin position="1"/>
        <end position="23"/>
    </location>
</feature>